<keyword evidence="2" id="KW-0472">Membrane</keyword>
<keyword evidence="2" id="KW-0812">Transmembrane</keyword>
<dbReference type="EMBL" id="KN835522">
    <property type="protein sequence ID" value="KIK36525.1"/>
    <property type="molecule type" value="Genomic_DNA"/>
</dbReference>
<keyword evidence="4" id="KW-1185">Reference proteome</keyword>
<evidence type="ECO:0000313" key="4">
    <source>
        <dbReference type="Proteomes" id="UP000054485"/>
    </source>
</evidence>
<evidence type="ECO:0000256" key="2">
    <source>
        <dbReference type="SAM" id="Phobius"/>
    </source>
</evidence>
<sequence length="224" mass="25667">MDPYTAYCKNNLYYLFASRQDWELDSFLFMAAINEFLGLEIVKAISLSFCTAKELRGRAELLPPVLKWQYCIVSITHPTKQPLHLYWRDPLDCIESLFSHPFFTNEMDVTPQCSQLPDDATLLGIILSSDKTNITNMTGGRVTHPLLISLANIKMATRNKASLYAFLLTALLPIVKFLYPVKQMQSVLEARLVHQPKIYQAPTPLHSKHAQTRTDLQRCHSPRR</sequence>
<protein>
    <submittedName>
        <fullName evidence="3">Uncharacterized protein</fullName>
    </submittedName>
</protein>
<feature type="transmembrane region" description="Helical" evidence="2">
    <location>
        <begin position="161"/>
        <end position="179"/>
    </location>
</feature>
<dbReference type="Proteomes" id="UP000054485">
    <property type="component" value="Unassembled WGS sequence"/>
</dbReference>
<organism evidence="3 4">
    <name type="scientific">Suillus luteus UH-Slu-Lm8-n1</name>
    <dbReference type="NCBI Taxonomy" id="930992"/>
    <lineage>
        <taxon>Eukaryota</taxon>
        <taxon>Fungi</taxon>
        <taxon>Dikarya</taxon>
        <taxon>Basidiomycota</taxon>
        <taxon>Agaricomycotina</taxon>
        <taxon>Agaricomycetes</taxon>
        <taxon>Agaricomycetidae</taxon>
        <taxon>Boletales</taxon>
        <taxon>Suillineae</taxon>
        <taxon>Suillaceae</taxon>
        <taxon>Suillus</taxon>
    </lineage>
</organism>
<name>A0A0C9ZGM3_9AGAM</name>
<evidence type="ECO:0000313" key="3">
    <source>
        <dbReference type="EMBL" id="KIK36525.1"/>
    </source>
</evidence>
<evidence type="ECO:0000256" key="1">
    <source>
        <dbReference type="SAM" id="MobiDB-lite"/>
    </source>
</evidence>
<reference evidence="4" key="2">
    <citation type="submission" date="2015-01" db="EMBL/GenBank/DDBJ databases">
        <title>Evolutionary Origins and Diversification of the Mycorrhizal Mutualists.</title>
        <authorList>
            <consortium name="DOE Joint Genome Institute"/>
            <consortium name="Mycorrhizal Genomics Consortium"/>
            <person name="Kohler A."/>
            <person name="Kuo A."/>
            <person name="Nagy L.G."/>
            <person name="Floudas D."/>
            <person name="Copeland A."/>
            <person name="Barry K.W."/>
            <person name="Cichocki N."/>
            <person name="Veneault-Fourrey C."/>
            <person name="LaButti K."/>
            <person name="Lindquist E.A."/>
            <person name="Lipzen A."/>
            <person name="Lundell T."/>
            <person name="Morin E."/>
            <person name="Murat C."/>
            <person name="Riley R."/>
            <person name="Ohm R."/>
            <person name="Sun H."/>
            <person name="Tunlid A."/>
            <person name="Henrissat B."/>
            <person name="Grigoriev I.V."/>
            <person name="Hibbett D.S."/>
            <person name="Martin F."/>
        </authorList>
    </citation>
    <scope>NUCLEOTIDE SEQUENCE [LARGE SCALE GENOMIC DNA]</scope>
    <source>
        <strain evidence="4">UH-Slu-Lm8-n1</strain>
    </source>
</reference>
<dbReference type="OrthoDB" id="2677878at2759"/>
<dbReference type="Pfam" id="PF18759">
    <property type="entry name" value="Plavaka"/>
    <property type="match status" value="2"/>
</dbReference>
<dbReference type="InterPro" id="IPR041078">
    <property type="entry name" value="Plavaka"/>
</dbReference>
<dbReference type="InParanoid" id="A0A0C9ZGM3"/>
<accession>A0A0C9ZGM3</accession>
<reference evidence="3 4" key="1">
    <citation type="submission" date="2014-04" db="EMBL/GenBank/DDBJ databases">
        <authorList>
            <consortium name="DOE Joint Genome Institute"/>
            <person name="Kuo A."/>
            <person name="Ruytinx J."/>
            <person name="Rineau F."/>
            <person name="Colpaert J."/>
            <person name="Kohler A."/>
            <person name="Nagy L.G."/>
            <person name="Floudas D."/>
            <person name="Copeland A."/>
            <person name="Barry K.W."/>
            <person name="Cichocki N."/>
            <person name="Veneault-Fourrey C."/>
            <person name="LaButti K."/>
            <person name="Lindquist E.A."/>
            <person name="Lipzen A."/>
            <person name="Lundell T."/>
            <person name="Morin E."/>
            <person name="Murat C."/>
            <person name="Sun H."/>
            <person name="Tunlid A."/>
            <person name="Henrissat B."/>
            <person name="Grigoriev I.V."/>
            <person name="Hibbett D.S."/>
            <person name="Martin F."/>
            <person name="Nordberg H.P."/>
            <person name="Cantor M.N."/>
            <person name="Hua S.X."/>
        </authorList>
    </citation>
    <scope>NUCLEOTIDE SEQUENCE [LARGE SCALE GENOMIC DNA]</scope>
    <source>
        <strain evidence="3 4">UH-Slu-Lm8-n1</strain>
    </source>
</reference>
<feature type="region of interest" description="Disordered" evidence="1">
    <location>
        <begin position="203"/>
        <end position="224"/>
    </location>
</feature>
<dbReference type="HOGENOM" id="CLU_006344_2_1_1"/>
<dbReference type="STRING" id="930992.A0A0C9ZGM3"/>
<keyword evidence="2" id="KW-1133">Transmembrane helix</keyword>
<gene>
    <name evidence="3" type="ORF">CY34DRAFT_26309</name>
</gene>
<proteinExistence type="predicted"/>
<dbReference type="AlphaFoldDB" id="A0A0C9ZGM3"/>